<name>A0A6L3K118_9BACE</name>
<evidence type="ECO:0000256" key="3">
    <source>
        <dbReference type="ARBA" id="ARBA00022729"/>
    </source>
</evidence>
<proteinExistence type="inferred from homology"/>
<feature type="domain" description="SusD-like N-terminal" evidence="7">
    <location>
        <begin position="28"/>
        <end position="231"/>
    </location>
</feature>
<comment type="subcellular location">
    <subcellularLocation>
        <location evidence="1">Cell outer membrane</location>
    </subcellularLocation>
</comment>
<evidence type="ECO:0000256" key="4">
    <source>
        <dbReference type="ARBA" id="ARBA00023136"/>
    </source>
</evidence>
<dbReference type="SUPFAM" id="SSF48452">
    <property type="entry name" value="TPR-like"/>
    <property type="match status" value="1"/>
</dbReference>
<reference evidence="8 9" key="1">
    <citation type="journal article" date="2019" name="Nat. Med.">
        <title>A library of human gut bacterial isolates paired with longitudinal multiomics data enables mechanistic microbiome research.</title>
        <authorList>
            <person name="Poyet M."/>
            <person name="Groussin M."/>
            <person name="Gibbons S.M."/>
            <person name="Avila-Pacheco J."/>
            <person name="Jiang X."/>
            <person name="Kearney S.M."/>
            <person name="Perrotta A.R."/>
            <person name="Berdy B."/>
            <person name="Zhao S."/>
            <person name="Lieberman T.D."/>
            <person name="Swanson P.K."/>
            <person name="Smith M."/>
            <person name="Roesemann S."/>
            <person name="Alexander J.E."/>
            <person name="Rich S.A."/>
            <person name="Livny J."/>
            <person name="Vlamakis H."/>
            <person name="Clish C."/>
            <person name="Bullock K."/>
            <person name="Deik A."/>
            <person name="Scott J."/>
            <person name="Pierce K.A."/>
            <person name="Xavier R.J."/>
            <person name="Alm E.J."/>
        </authorList>
    </citation>
    <scope>NUCLEOTIDE SEQUENCE [LARGE SCALE GENOMIC DNA]</scope>
    <source>
        <strain evidence="8 9">BIOML-A8</strain>
    </source>
</reference>
<dbReference type="Proteomes" id="UP000482653">
    <property type="component" value="Unassembled WGS sequence"/>
</dbReference>
<dbReference type="GO" id="GO:0009279">
    <property type="term" value="C:cell outer membrane"/>
    <property type="evidence" value="ECO:0007669"/>
    <property type="project" value="UniProtKB-SubCell"/>
</dbReference>
<keyword evidence="5" id="KW-0998">Cell outer membrane</keyword>
<evidence type="ECO:0000256" key="2">
    <source>
        <dbReference type="ARBA" id="ARBA00006275"/>
    </source>
</evidence>
<accession>A0A6L3K118</accession>
<feature type="domain" description="RagB/SusD" evidence="6">
    <location>
        <begin position="347"/>
        <end position="478"/>
    </location>
</feature>
<comment type="similarity">
    <text evidence="2">Belongs to the SusD family.</text>
</comment>
<keyword evidence="4" id="KW-0472">Membrane</keyword>
<comment type="caution">
    <text evidence="8">The sequence shown here is derived from an EMBL/GenBank/DDBJ whole genome shotgun (WGS) entry which is preliminary data.</text>
</comment>
<dbReference type="InterPro" id="IPR011990">
    <property type="entry name" value="TPR-like_helical_dom_sf"/>
</dbReference>
<keyword evidence="3" id="KW-0732">Signal</keyword>
<dbReference type="InterPro" id="IPR012944">
    <property type="entry name" value="SusD_RagB_dom"/>
</dbReference>
<evidence type="ECO:0000259" key="6">
    <source>
        <dbReference type="Pfam" id="PF07980"/>
    </source>
</evidence>
<protein>
    <submittedName>
        <fullName evidence="8">RagB/SusD family nutrient uptake outer membrane protein</fullName>
    </submittedName>
</protein>
<gene>
    <name evidence="8" type="ORF">F2Y87_12955</name>
</gene>
<dbReference type="AlphaFoldDB" id="A0A6L3K118"/>
<dbReference type="Pfam" id="PF14322">
    <property type="entry name" value="SusD-like_3"/>
    <property type="match status" value="1"/>
</dbReference>
<dbReference type="Gene3D" id="1.25.40.900">
    <property type="match status" value="1"/>
</dbReference>
<evidence type="ECO:0000256" key="1">
    <source>
        <dbReference type="ARBA" id="ARBA00004442"/>
    </source>
</evidence>
<dbReference type="Pfam" id="PF07980">
    <property type="entry name" value="SusD_RagB"/>
    <property type="match status" value="1"/>
</dbReference>
<dbReference type="Gene3D" id="2.20.20.130">
    <property type="match status" value="1"/>
</dbReference>
<evidence type="ECO:0000313" key="9">
    <source>
        <dbReference type="Proteomes" id="UP000482653"/>
    </source>
</evidence>
<dbReference type="PROSITE" id="PS51257">
    <property type="entry name" value="PROKAR_LIPOPROTEIN"/>
    <property type="match status" value="1"/>
</dbReference>
<evidence type="ECO:0000259" key="7">
    <source>
        <dbReference type="Pfam" id="PF14322"/>
    </source>
</evidence>
<dbReference type="CDD" id="cd08977">
    <property type="entry name" value="SusD"/>
    <property type="match status" value="1"/>
</dbReference>
<dbReference type="EMBL" id="VVYX01000013">
    <property type="protein sequence ID" value="KAA5418827.1"/>
    <property type="molecule type" value="Genomic_DNA"/>
</dbReference>
<sequence>MKKETNMKIKSLILATVVSIIVFTSCDDFLKVNPDDALPPEEALSEQKDLDKALNGMYYTLTNTSFYGCNFLVRGEVGGDDIQPIGQTASRTENYYRFIHRINNSPEGLWSIPYGIINSANTMLAVIDNIPETVERDNSEGEALAIRALCHFNLLLTYGTPYLKDNGTSYGVPLADRVISEDELPSRASVADGYKMVIEDLEKAIGLLNEETNYGHINRWAAKALLARVYLYKGDWDNAFKYADEVAQDGPYSLVSNAEYLSIWAQKENSESVFDIDIDETRSGNLELFGYVAGPDGYGELIATKAFVTLISEYPNDIRAGLFEADNNGEIRFINKYPGYNGKLPVNNVRVLRLSDIYLIAAEAALKKSTPNQDKADFYLNEIRKRAVPELTDVTATEELILKERRKELVMEGHRFYDAMRLGLTLNREKTPGEGTDHYLNSTDLISPNWDDYRIILAIPQAEVDVNPNIQGQQNPGYE</sequence>
<dbReference type="InterPro" id="IPR033985">
    <property type="entry name" value="SusD-like_N"/>
</dbReference>
<organism evidence="8 9">
    <name type="scientific">Bacteroides cellulosilyticus</name>
    <dbReference type="NCBI Taxonomy" id="246787"/>
    <lineage>
        <taxon>Bacteria</taxon>
        <taxon>Pseudomonadati</taxon>
        <taxon>Bacteroidota</taxon>
        <taxon>Bacteroidia</taxon>
        <taxon>Bacteroidales</taxon>
        <taxon>Bacteroidaceae</taxon>
        <taxon>Bacteroides</taxon>
    </lineage>
</organism>
<evidence type="ECO:0000313" key="8">
    <source>
        <dbReference type="EMBL" id="KAA5418827.1"/>
    </source>
</evidence>
<evidence type="ECO:0000256" key="5">
    <source>
        <dbReference type="ARBA" id="ARBA00023237"/>
    </source>
</evidence>
<dbReference type="Gene3D" id="1.25.40.390">
    <property type="match status" value="1"/>
</dbReference>